<organism evidence="1 2">
    <name type="scientific">Massilia eburnea</name>
    <dbReference type="NCBI Taxonomy" id="1776165"/>
    <lineage>
        <taxon>Bacteria</taxon>
        <taxon>Pseudomonadati</taxon>
        <taxon>Pseudomonadota</taxon>
        <taxon>Betaproteobacteria</taxon>
        <taxon>Burkholderiales</taxon>
        <taxon>Oxalobacteraceae</taxon>
        <taxon>Telluria group</taxon>
        <taxon>Massilia</taxon>
    </lineage>
</organism>
<dbReference type="PIRSF" id="PIRSF020565">
    <property type="entry name" value="3Ho_Ac_ACP_DH_prd"/>
    <property type="match status" value="1"/>
</dbReference>
<dbReference type="Gene3D" id="3.10.129.10">
    <property type="entry name" value="Hotdog Thioesterase"/>
    <property type="match status" value="1"/>
</dbReference>
<dbReference type="OrthoDB" id="9800188at2"/>
<dbReference type="SUPFAM" id="SSF54637">
    <property type="entry name" value="Thioesterase/thiol ester dehydrase-isomerase"/>
    <property type="match status" value="1"/>
</dbReference>
<dbReference type="InterPro" id="IPR016776">
    <property type="entry name" value="ApeP-like_dehydratase"/>
</dbReference>
<dbReference type="EMBL" id="WNKX01000008">
    <property type="protein sequence ID" value="MTW11537.1"/>
    <property type="molecule type" value="Genomic_DNA"/>
</dbReference>
<name>A0A6L6QI00_9BURK</name>
<evidence type="ECO:0000313" key="2">
    <source>
        <dbReference type="Proteomes" id="UP000472320"/>
    </source>
</evidence>
<dbReference type="Pfam" id="PF22817">
    <property type="entry name" value="ApeP-like"/>
    <property type="match status" value="1"/>
</dbReference>
<comment type="caution">
    <text evidence="1">The sequence shown here is derived from an EMBL/GenBank/DDBJ whole genome shotgun (WGS) entry which is preliminary data.</text>
</comment>
<dbReference type="Proteomes" id="UP000472320">
    <property type="component" value="Unassembled WGS sequence"/>
</dbReference>
<dbReference type="AlphaFoldDB" id="A0A6L6QI00"/>
<dbReference type="RefSeq" id="WP_155454485.1">
    <property type="nucleotide sequence ID" value="NZ_WNKX01000008.1"/>
</dbReference>
<sequence>MTMPDIRTLVPHGGAMCLLDRVLASDAETLTAEVAIHEASMFYSPEAQGVGSWVGIEYMAQAVAAHAGWLAKRDGGTVKPGFLLGSRRYSTHSPLFANGQVLQVKVKMEMRGDNGLGAYECSIADTGKAGQELASATLTVFQPDDVNKFLHGV</sequence>
<evidence type="ECO:0000313" key="1">
    <source>
        <dbReference type="EMBL" id="MTW11537.1"/>
    </source>
</evidence>
<reference evidence="1 2" key="1">
    <citation type="submission" date="2019-11" db="EMBL/GenBank/DDBJ databases">
        <title>Type strains purchased from KCTC, JCM and DSMZ.</title>
        <authorList>
            <person name="Lu H."/>
        </authorList>
    </citation>
    <scope>NUCLEOTIDE SEQUENCE [LARGE SCALE GENOMIC DNA]</scope>
    <source>
        <strain evidence="1 2">JCM 31587</strain>
    </source>
</reference>
<keyword evidence="2" id="KW-1185">Reference proteome</keyword>
<proteinExistence type="predicted"/>
<dbReference type="InterPro" id="IPR029069">
    <property type="entry name" value="HotDog_dom_sf"/>
</dbReference>
<dbReference type="CDD" id="cd01289">
    <property type="entry name" value="FabA_like"/>
    <property type="match status" value="1"/>
</dbReference>
<gene>
    <name evidence="1" type="ORF">GM658_13105</name>
</gene>
<accession>A0A6L6QI00</accession>
<protein>
    <submittedName>
        <fullName evidence="1">3-hydroxylacyl-ACP dehydratase</fullName>
    </submittedName>
</protein>